<feature type="compositionally biased region" description="Basic residues" evidence="9">
    <location>
        <begin position="881"/>
        <end position="898"/>
    </location>
</feature>
<comment type="function">
    <text evidence="8">Releases the supercoiling and torsional tension of DNA, which is introduced during the DNA replication and transcription, by transiently cleaving and rejoining one strand of the DNA duplex. Introduces a single-strand break via transesterification at a target site in duplex DNA. The scissile phosphodiester is attacked by the catalytic tyrosine of the enzyme, resulting in the formation of a DNA-(5'-phosphotyrosyl)-enzyme intermediate and the expulsion of a 3'-OH DNA strand. The free DNA strand then undergoes passage around the unbroken strand, thus removing DNA supercoils. Finally, in the religation step, the DNA 3'-OH attacks the covalent intermediate to expel the active-site tyrosine and restore the DNA phosphodiester backbone.</text>
</comment>
<dbReference type="InterPro" id="IPR013497">
    <property type="entry name" value="Topo_IA_cen"/>
</dbReference>
<dbReference type="InterPro" id="IPR023405">
    <property type="entry name" value="Topo_IA_core_domain"/>
</dbReference>
<dbReference type="PROSITE" id="PS50880">
    <property type="entry name" value="TOPRIM"/>
    <property type="match status" value="1"/>
</dbReference>
<evidence type="ECO:0000256" key="2">
    <source>
        <dbReference type="ARBA" id="ARBA00009446"/>
    </source>
</evidence>
<comment type="caution">
    <text evidence="12">The sequence shown here is derived from an EMBL/GenBank/DDBJ whole genome shotgun (WGS) entry which is preliminary data.</text>
</comment>
<dbReference type="Gene3D" id="1.10.460.10">
    <property type="entry name" value="Topoisomerase I, domain 2"/>
    <property type="match status" value="1"/>
</dbReference>
<comment type="similarity">
    <text evidence="2 8">Belongs to the type IA topoisomerase family.</text>
</comment>
<feature type="site" description="Interaction with DNA" evidence="8">
    <location>
        <position position="152"/>
    </location>
</feature>
<keyword evidence="3" id="KW-0479">Metal-binding</keyword>
<comment type="catalytic activity">
    <reaction evidence="1 8">
        <text>ATP-independent breakage of single-stranded DNA, followed by passage and rejoining.</text>
        <dbReference type="EC" id="5.6.2.1"/>
    </reaction>
</comment>
<gene>
    <name evidence="8 12" type="primary">topA</name>
    <name evidence="12" type="ORF">R2Q92_13430</name>
</gene>
<dbReference type="Gene3D" id="2.70.20.10">
    <property type="entry name" value="Topoisomerase I, domain 3"/>
    <property type="match status" value="1"/>
</dbReference>
<feature type="region of interest" description="Disordered" evidence="9">
    <location>
        <begin position="758"/>
        <end position="779"/>
    </location>
</feature>
<evidence type="ECO:0000256" key="6">
    <source>
        <dbReference type="ARBA" id="ARBA00023125"/>
    </source>
</evidence>
<evidence type="ECO:0000256" key="7">
    <source>
        <dbReference type="ARBA" id="ARBA00023235"/>
    </source>
</evidence>
<feature type="region of interest" description="Disordered" evidence="9">
    <location>
        <begin position="699"/>
        <end position="734"/>
    </location>
</feature>
<evidence type="ECO:0000256" key="1">
    <source>
        <dbReference type="ARBA" id="ARBA00000213"/>
    </source>
</evidence>
<feature type="region of interest" description="Interaction with DNA" evidence="8">
    <location>
        <begin position="176"/>
        <end position="181"/>
    </location>
</feature>
<dbReference type="InterPro" id="IPR005733">
    <property type="entry name" value="TopoI_bac-type"/>
</dbReference>
<dbReference type="GO" id="GO:0003917">
    <property type="term" value="F:DNA topoisomerase type I (single strand cut, ATP-independent) activity"/>
    <property type="evidence" value="ECO:0007669"/>
    <property type="project" value="UniProtKB-EC"/>
</dbReference>
<sequence>MATGKKLVIVESPTKMKSIQGYLGDDYEVLSSVGHIRDLADKKQIPAEKKDAYGKYSIDVENGFDPYYVESERGRKTVTELKRALKQADELLLATDEDREGEAIAWHLLETLKPKVPVKRMVFHEITKDAIRAAVENTRELDLALVDAQETRRILDRLYGWDVSPVLWFKVQQGTSAGRVQSAATRLVVDRERERMAFVSASYWSIDTTAVTSPDAKDPEKSFSARLVRVDGGSLARGSDFDDRGELKKAVIVLSEDEARTLAEAIRAATRASVSQLESKPGTRSPKAPFTTSTMQQEAGRKLSMSAKHAMSVAQRLYEKGFITYMRTDSTALSKQAVEAARAQAVTLYGDDAVPANPRVYRSKSKNAQEAHEAIRPSGDEFRTPSSVAGELDRDEQRLYDLIWKRTMASQMSDAKYETTTVTLEVDAGGRRVELTASGTVYTFKGFLEAYEEGSDEKHGDSDTSSDQSLPQLAVGDVLQLSEVEPKGHATSPKPRYTEASLVKALEEKGIGRPSTFASIIDVVLNRGYVSKRGQALIPSWLAFSVVRLLEQHFADLVDYDFTAALEDDLDAIARGEQKRVDWLHEFYWGSDSHVGLRNIVDNLGEIDARALNSTPIGDVATLRFGKYGPYLEVPNAEDPEGDPRRVNIPEDLAPDELTVAKAIELIEAPVAGDRVLGENPENGKSIIVKDGRYGPYVQEVEPEPEEPPAPVDADAPKKRTAKKKDAPKPRTASLFKSMSVETVDLDTALRLLSLPRTVGEDPESGETITAQNGRYGPYLKKGTDSRTLENEQQIFDITLEQALEVYKQPKYGARRAASALKEFDADPTSGKPIKLRDGRFGPYVTDGETNATIPRGEDVAEVTFERAVQLLADKRAKGPAPKRKRATTTRKSTAKKS</sequence>
<keyword evidence="6 8" id="KW-0238">DNA-binding</keyword>
<dbReference type="SMART" id="SM00493">
    <property type="entry name" value="TOPRIM"/>
    <property type="match status" value="1"/>
</dbReference>
<evidence type="ECO:0000256" key="8">
    <source>
        <dbReference type="HAMAP-Rule" id="MF_00952"/>
    </source>
</evidence>
<evidence type="ECO:0000256" key="9">
    <source>
        <dbReference type="SAM" id="MobiDB-lite"/>
    </source>
</evidence>
<evidence type="ECO:0000313" key="12">
    <source>
        <dbReference type="EMBL" id="MDZ8162833.1"/>
    </source>
</evidence>
<dbReference type="RefSeq" id="WP_194422808.1">
    <property type="nucleotide sequence ID" value="NZ_BAAAPT010000001.1"/>
</dbReference>
<dbReference type="NCBIfam" id="TIGR01051">
    <property type="entry name" value="topA_bact"/>
    <property type="match status" value="1"/>
</dbReference>
<feature type="site" description="Interaction with DNA" evidence="8">
    <location>
        <position position="168"/>
    </location>
</feature>
<dbReference type="Pfam" id="PF01751">
    <property type="entry name" value="Toprim"/>
    <property type="match status" value="1"/>
</dbReference>
<dbReference type="InterPro" id="IPR013824">
    <property type="entry name" value="Topo_IA_cen_sub1"/>
</dbReference>
<feature type="active site" description="O-(5'-phospho-DNA)-tyrosine intermediate" evidence="8">
    <location>
        <position position="325"/>
    </location>
</feature>
<feature type="region of interest" description="Disordered" evidence="9">
    <location>
        <begin position="873"/>
        <end position="898"/>
    </location>
</feature>
<comment type="subunit">
    <text evidence="8">Monomer.</text>
</comment>
<organism evidence="12 13">
    <name type="scientific">Microbacterium aquimaris</name>
    <dbReference type="NCBI Taxonomy" id="459816"/>
    <lineage>
        <taxon>Bacteria</taxon>
        <taxon>Bacillati</taxon>
        <taxon>Actinomycetota</taxon>
        <taxon>Actinomycetes</taxon>
        <taxon>Micrococcales</taxon>
        <taxon>Microbacteriaceae</taxon>
        <taxon>Microbacterium</taxon>
    </lineage>
</organism>
<proteinExistence type="inferred from homology"/>
<keyword evidence="7 8" id="KW-0413">Isomerase</keyword>
<dbReference type="SUPFAM" id="SSF56712">
    <property type="entry name" value="Prokaryotic type I DNA topoisomerase"/>
    <property type="match status" value="1"/>
</dbReference>
<dbReference type="InterPro" id="IPR013826">
    <property type="entry name" value="Topo_IA_cen_sub3"/>
</dbReference>
<dbReference type="InterPro" id="IPR003601">
    <property type="entry name" value="Topo_IA_2"/>
</dbReference>
<accession>A0ABU5N9S2</accession>
<dbReference type="InterPro" id="IPR003602">
    <property type="entry name" value="Topo_IA_DNA-bd_dom"/>
</dbReference>
<feature type="domain" description="Topo IA-type catalytic" evidence="11">
    <location>
        <begin position="142"/>
        <end position="595"/>
    </location>
</feature>
<dbReference type="Pfam" id="PF01131">
    <property type="entry name" value="Topoisom_bac"/>
    <property type="match status" value="1"/>
</dbReference>
<dbReference type="PROSITE" id="PS52039">
    <property type="entry name" value="TOPO_IA_2"/>
    <property type="match status" value="1"/>
</dbReference>
<dbReference type="CDD" id="cd00186">
    <property type="entry name" value="TOP1Ac"/>
    <property type="match status" value="1"/>
</dbReference>
<feature type="region of interest" description="Disordered" evidence="9">
    <location>
        <begin position="824"/>
        <end position="852"/>
    </location>
</feature>
<evidence type="ECO:0000256" key="5">
    <source>
        <dbReference type="ARBA" id="ARBA00023029"/>
    </source>
</evidence>
<keyword evidence="5 8" id="KW-0799">Topoisomerase</keyword>
<dbReference type="SMART" id="SM00436">
    <property type="entry name" value="TOP1Bc"/>
    <property type="match status" value="1"/>
</dbReference>
<feature type="site" description="Interaction with DNA" evidence="8">
    <location>
        <position position="156"/>
    </location>
</feature>
<feature type="site" description="Interaction with DNA" evidence="8">
    <location>
        <position position="153"/>
    </location>
</feature>
<dbReference type="InterPro" id="IPR025589">
    <property type="entry name" value="Toprim_C_rpt"/>
</dbReference>
<dbReference type="Gene3D" id="1.10.290.10">
    <property type="entry name" value="Topoisomerase I, domain 4"/>
    <property type="match status" value="1"/>
</dbReference>
<keyword evidence="13" id="KW-1185">Reference proteome</keyword>
<dbReference type="InterPro" id="IPR000380">
    <property type="entry name" value="Topo_IA"/>
</dbReference>
<dbReference type="InterPro" id="IPR034149">
    <property type="entry name" value="TOPRIM_TopoI"/>
</dbReference>
<dbReference type="PANTHER" id="PTHR42785">
    <property type="entry name" value="DNA TOPOISOMERASE, TYPE IA, CORE"/>
    <property type="match status" value="1"/>
</dbReference>
<dbReference type="PRINTS" id="PR00417">
    <property type="entry name" value="PRTPISMRASEI"/>
</dbReference>
<dbReference type="SMART" id="SM00437">
    <property type="entry name" value="TOP1Ac"/>
    <property type="match status" value="1"/>
</dbReference>
<comment type="caution">
    <text evidence="8">Lacks conserved residue(s) required for the propagation of feature annotation.</text>
</comment>
<dbReference type="InterPro" id="IPR006171">
    <property type="entry name" value="TOPRIM_dom"/>
</dbReference>
<dbReference type="Proteomes" id="UP001291912">
    <property type="component" value="Unassembled WGS sequence"/>
</dbReference>
<protein>
    <recommendedName>
        <fullName evidence="8">DNA topoisomerase 1</fullName>
        <ecNumber evidence="8">5.6.2.1</ecNumber>
    </recommendedName>
    <alternativeName>
        <fullName evidence="8">DNA topoisomerase I</fullName>
    </alternativeName>
</protein>
<feature type="compositionally biased region" description="Basic and acidic residues" evidence="9">
    <location>
        <begin position="367"/>
        <end position="383"/>
    </location>
</feature>
<dbReference type="CDD" id="cd03363">
    <property type="entry name" value="TOPRIM_TopoIA_TopoI"/>
    <property type="match status" value="1"/>
</dbReference>
<dbReference type="Pfam" id="PF13368">
    <property type="entry name" value="Toprim_C_rpt"/>
    <property type="match status" value="4"/>
</dbReference>
<reference evidence="12 13" key="1">
    <citation type="submission" date="2023-10" db="EMBL/GenBank/DDBJ databases">
        <title>Microbacterium xanthum sp. nov., isolated from seaweed.</title>
        <authorList>
            <person name="Lee S.D."/>
        </authorList>
    </citation>
    <scope>NUCLEOTIDE SEQUENCE [LARGE SCALE GENOMIC DNA]</scope>
    <source>
        <strain evidence="12 13">KCTC 19124</strain>
    </source>
</reference>
<dbReference type="InterPro" id="IPR023406">
    <property type="entry name" value="Topo_IA_AS"/>
</dbReference>
<dbReference type="HAMAP" id="MF_00952">
    <property type="entry name" value="Topoisom_1_prok"/>
    <property type="match status" value="1"/>
</dbReference>
<dbReference type="EC" id="5.6.2.1" evidence="8"/>
<evidence type="ECO:0000259" key="10">
    <source>
        <dbReference type="PROSITE" id="PS50880"/>
    </source>
</evidence>
<dbReference type="Gene3D" id="3.40.50.140">
    <property type="match status" value="1"/>
</dbReference>
<feature type="site" description="Interaction with DNA" evidence="8">
    <location>
        <position position="327"/>
    </location>
</feature>
<feature type="region of interest" description="Disordered" evidence="9">
    <location>
        <begin position="363"/>
        <end position="390"/>
    </location>
</feature>
<dbReference type="EMBL" id="JAWJYN010000003">
    <property type="protein sequence ID" value="MDZ8162833.1"/>
    <property type="molecule type" value="Genomic_DNA"/>
</dbReference>
<feature type="site" description="Interaction with DNA" evidence="8">
    <location>
        <position position="527"/>
    </location>
</feature>
<dbReference type="PROSITE" id="PS00396">
    <property type="entry name" value="TOPO_IA_1"/>
    <property type="match status" value="1"/>
</dbReference>
<feature type="site" description="Interaction with DNA" evidence="8">
    <location>
        <position position="35"/>
    </location>
</feature>
<evidence type="ECO:0000259" key="11">
    <source>
        <dbReference type="PROSITE" id="PS52039"/>
    </source>
</evidence>
<evidence type="ECO:0000256" key="4">
    <source>
        <dbReference type="ARBA" id="ARBA00022842"/>
    </source>
</evidence>
<name>A0ABU5N9S2_9MICO</name>
<dbReference type="InterPro" id="IPR028612">
    <property type="entry name" value="Topoisom_1_IA"/>
</dbReference>
<feature type="domain" description="Toprim" evidence="10">
    <location>
        <begin position="5"/>
        <end position="127"/>
    </location>
</feature>
<keyword evidence="4" id="KW-0460">Magnesium</keyword>
<evidence type="ECO:0000256" key="3">
    <source>
        <dbReference type="ARBA" id="ARBA00022723"/>
    </source>
</evidence>
<dbReference type="PANTHER" id="PTHR42785:SF1">
    <property type="entry name" value="DNA TOPOISOMERASE"/>
    <property type="match status" value="1"/>
</dbReference>
<evidence type="ECO:0000313" key="13">
    <source>
        <dbReference type="Proteomes" id="UP001291912"/>
    </source>
</evidence>
<dbReference type="InterPro" id="IPR013825">
    <property type="entry name" value="Topo_IA_cen_sub2"/>
</dbReference>